<reference evidence="17" key="1">
    <citation type="journal article" date="2016" name="Nature">
        <title>The genome of the seagrass Zostera marina reveals angiosperm adaptation to the sea.</title>
        <authorList>
            <person name="Olsen J.L."/>
            <person name="Rouze P."/>
            <person name="Verhelst B."/>
            <person name="Lin Y.-C."/>
            <person name="Bayer T."/>
            <person name="Collen J."/>
            <person name="Dattolo E."/>
            <person name="De Paoli E."/>
            <person name="Dittami S."/>
            <person name="Maumus F."/>
            <person name="Michel G."/>
            <person name="Kersting A."/>
            <person name="Lauritano C."/>
            <person name="Lohaus R."/>
            <person name="Toepel M."/>
            <person name="Tonon T."/>
            <person name="Vanneste K."/>
            <person name="Amirebrahimi M."/>
            <person name="Brakel J."/>
            <person name="Bostroem C."/>
            <person name="Chovatia M."/>
            <person name="Grimwood J."/>
            <person name="Jenkins J.W."/>
            <person name="Jueterbock A."/>
            <person name="Mraz A."/>
            <person name="Stam W.T."/>
            <person name="Tice H."/>
            <person name="Bornberg-Bauer E."/>
            <person name="Green P.J."/>
            <person name="Pearson G.A."/>
            <person name="Procaccini G."/>
            <person name="Duarte C.M."/>
            <person name="Schmutz J."/>
            <person name="Reusch T.B.H."/>
            <person name="Van de Peer Y."/>
        </authorList>
    </citation>
    <scope>NUCLEOTIDE SEQUENCE [LARGE SCALE GENOMIC DNA]</scope>
    <source>
        <strain evidence="17">cv. Finnish</strain>
    </source>
</reference>
<keyword evidence="5" id="KW-0812">Transmembrane</keyword>
<dbReference type="OMA" id="HHLVDWA"/>
<dbReference type="GO" id="GO:0004674">
    <property type="term" value="F:protein serine/threonine kinase activity"/>
    <property type="evidence" value="ECO:0007669"/>
    <property type="project" value="UniProtKB-EC"/>
</dbReference>
<evidence type="ECO:0000256" key="2">
    <source>
        <dbReference type="ARBA" id="ARBA00012513"/>
    </source>
</evidence>
<keyword evidence="17" id="KW-1185">Reference proteome</keyword>
<keyword evidence="6" id="KW-0732">Signal</keyword>
<accession>A0A0K9PLV6</accession>
<evidence type="ECO:0000256" key="8">
    <source>
        <dbReference type="ARBA" id="ARBA00022777"/>
    </source>
</evidence>
<evidence type="ECO:0000256" key="1">
    <source>
        <dbReference type="ARBA" id="ARBA00004162"/>
    </source>
</evidence>
<dbReference type="FunFam" id="3.30.200.20:FF:000228">
    <property type="entry name" value="Serine/threonine-protein kinase BIK1"/>
    <property type="match status" value="1"/>
</dbReference>
<proteinExistence type="predicted"/>
<dbReference type="Gene3D" id="1.10.510.10">
    <property type="entry name" value="Transferase(Phosphotransferase) domain 1"/>
    <property type="match status" value="1"/>
</dbReference>
<evidence type="ECO:0000313" key="17">
    <source>
        <dbReference type="Proteomes" id="UP000036987"/>
    </source>
</evidence>
<dbReference type="PROSITE" id="PS50011">
    <property type="entry name" value="PROTEIN_KINASE_DOM"/>
    <property type="match status" value="1"/>
</dbReference>
<feature type="compositionally biased region" description="Basic residues" evidence="14">
    <location>
        <begin position="446"/>
        <end position="456"/>
    </location>
</feature>
<dbReference type="SUPFAM" id="SSF56112">
    <property type="entry name" value="Protein kinase-like (PK-like)"/>
    <property type="match status" value="1"/>
</dbReference>
<evidence type="ECO:0000256" key="6">
    <source>
        <dbReference type="ARBA" id="ARBA00022729"/>
    </source>
</evidence>
<evidence type="ECO:0000256" key="14">
    <source>
        <dbReference type="SAM" id="MobiDB-lite"/>
    </source>
</evidence>
<dbReference type="InterPro" id="IPR001245">
    <property type="entry name" value="Ser-Thr/Tyr_kinase_cat_dom"/>
</dbReference>
<keyword evidence="10" id="KW-1133">Transmembrane helix</keyword>
<dbReference type="GO" id="GO:0005886">
    <property type="term" value="C:plasma membrane"/>
    <property type="evidence" value="ECO:0007669"/>
    <property type="project" value="UniProtKB-SubCell"/>
</dbReference>
<dbReference type="GO" id="GO:0005524">
    <property type="term" value="F:ATP binding"/>
    <property type="evidence" value="ECO:0007669"/>
    <property type="project" value="UniProtKB-UniRule"/>
</dbReference>
<evidence type="ECO:0000256" key="9">
    <source>
        <dbReference type="ARBA" id="ARBA00022840"/>
    </source>
</evidence>
<dbReference type="OrthoDB" id="512375at2759"/>
<evidence type="ECO:0000256" key="5">
    <source>
        <dbReference type="ARBA" id="ARBA00022692"/>
    </source>
</evidence>
<dbReference type="AlphaFoldDB" id="A0A0K9PLV6"/>
<keyword evidence="9 13" id="KW-0067">ATP-binding</keyword>
<name>A0A0K9PLV6_ZOSMR</name>
<evidence type="ECO:0000256" key="12">
    <source>
        <dbReference type="ARBA" id="ARBA00023157"/>
    </source>
</evidence>
<feature type="compositionally biased region" description="Basic residues" evidence="14">
    <location>
        <begin position="428"/>
        <end position="437"/>
    </location>
</feature>
<keyword evidence="4" id="KW-0808">Transferase</keyword>
<dbReference type="STRING" id="29655.A0A0K9PLV6"/>
<evidence type="ECO:0000256" key="13">
    <source>
        <dbReference type="PROSITE-ProRule" id="PRU10141"/>
    </source>
</evidence>
<dbReference type="Proteomes" id="UP000036987">
    <property type="component" value="Unassembled WGS sequence"/>
</dbReference>
<gene>
    <name evidence="16" type="ORF">ZOSMA_21G00510</name>
</gene>
<dbReference type="InterPro" id="IPR011009">
    <property type="entry name" value="Kinase-like_dom_sf"/>
</dbReference>
<evidence type="ECO:0000256" key="7">
    <source>
        <dbReference type="ARBA" id="ARBA00022741"/>
    </source>
</evidence>
<evidence type="ECO:0000256" key="10">
    <source>
        <dbReference type="ARBA" id="ARBA00022989"/>
    </source>
</evidence>
<feature type="compositionally biased region" description="Pro residues" evidence="14">
    <location>
        <begin position="459"/>
        <end position="469"/>
    </location>
</feature>
<dbReference type="InterPro" id="IPR017441">
    <property type="entry name" value="Protein_kinase_ATP_BS"/>
</dbReference>
<dbReference type="InterPro" id="IPR000719">
    <property type="entry name" value="Prot_kinase_dom"/>
</dbReference>
<keyword evidence="3" id="KW-1003">Cell membrane</keyword>
<comment type="subcellular location">
    <subcellularLocation>
        <location evidence="1">Cell membrane</location>
        <topology evidence="1">Single-pass membrane protein</topology>
    </subcellularLocation>
</comment>
<dbReference type="InterPro" id="IPR050823">
    <property type="entry name" value="Plant_Ser_Thr_Prot_Kinase"/>
</dbReference>
<dbReference type="PROSITE" id="PS00107">
    <property type="entry name" value="PROTEIN_KINASE_ATP"/>
    <property type="match status" value="1"/>
</dbReference>
<dbReference type="Gene3D" id="3.30.200.20">
    <property type="entry name" value="Phosphorylase Kinase, domain 1"/>
    <property type="match status" value="1"/>
</dbReference>
<organism evidence="16 17">
    <name type="scientific">Zostera marina</name>
    <name type="common">Eelgrass</name>
    <dbReference type="NCBI Taxonomy" id="29655"/>
    <lineage>
        <taxon>Eukaryota</taxon>
        <taxon>Viridiplantae</taxon>
        <taxon>Streptophyta</taxon>
        <taxon>Embryophyta</taxon>
        <taxon>Tracheophyta</taxon>
        <taxon>Spermatophyta</taxon>
        <taxon>Magnoliopsida</taxon>
        <taxon>Liliopsida</taxon>
        <taxon>Zosteraceae</taxon>
        <taxon>Zostera</taxon>
    </lineage>
</organism>
<comment type="caution">
    <text evidence="16">The sequence shown here is derived from an EMBL/GenBank/DDBJ whole genome shotgun (WGS) entry which is preliminary data.</text>
</comment>
<dbReference type="EMBL" id="LFYR01000785">
    <property type="protein sequence ID" value="KMZ69197.1"/>
    <property type="molecule type" value="Genomic_DNA"/>
</dbReference>
<evidence type="ECO:0000256" key="3">
    <source>
        <dbReference type="ARBA" id="ARBA00022475"/>
    </source>
</evidence>
<sequence>MEWTRLHSNQETAYHRTLYFTHLCRVVVFRMVQITSIKNRICRRRSIKGRELMGICIGCVRSCSSVADKDGVKMSNSEMSEGSFVSRSAVATTLSSTEESSKNSDDLYMNGKILPDPNLRVFTLAEMKAATNNFKMETMLGEGGFGTVYKGWIDEKSSNSSIPKHNMVVAVKKLNVESVQGFKEWKSEVNFLGRLSHPNLVKLLGYCWEEELILVYNYMSKGSLDTHLFRGGSNSNMESISWELRVKIAIDVARGLAFLHSSDIQLIFRDFKTSNILLDSNYNAKLSDFGLAKPGPIAGNSHVTTQIIGTYGYVAPEYVSTGHLYLKSDVYGFGAVLLEILSGRCAMDTNRSIHWIEYAKPRLCDPRKCNSIMDKRLEGKYPSKAAVQACELCRKCLTVDHKSRPSMTEVLETLEEIKSVKGSSYIPNRKHGRTPIHHTRDVIRRTQPKPKPKPKPKLQSPPQPWPLPTPNSIISK</sequence>
<protein>
    <recommendedName>
        <fullName evidence="2">non-specific serine/threonine protein kinase</fullName>
        <ecNumber evidence="2">2.7.11.1</ecNumber>
    </recommendedName>
</protein>
<evidence type="ECO:0000313" key="16">
    <source>
        <dbReference type="EMBL" id="KMZ69197.1"/>
    </source>
</evidence>
<keyword evidence="12" id="KW-1015">Disulfide bond</keyword>
<feature type="binding site" evidence="13">
    <location>
        <position position="173"/>
    </location>
    <ligand>
        <name>ATP</name>
        <dbReference type="ChEBI" id="CHEBI:30616"/>
    </ligand>
</feature>
<keyword evidence="11" id="KW-0472">Membrane</keyword>
<evidence type="ECO:0000256" key="11">
    <source>
        <dbReference type="ARBA" id="ARBA00023136"/>
    </source>
</evidence>
<feature type="region of interest" description="Disordered" evidence="14">
    <location>
        <begin position="422"/>
        <end position="476"/>
    </location>
</feature>
<dbReference type="PANTHER" id="PTHR45621">
    <property type="entry name" value="OS01G0588500 PROTEIN-RELATED"/>
    <property type="match status" value="1"/>
</dbReference>
<dbReference type="FunFam" id="1.10.510.10:FF:000468">
    <property type="entry name" value="PTI1-like tyrosine-protein kinase 3"/>
    <property type="match status" value="1"/>
</dbReference>
<evidence type="ECO:0000256" key="4">
    <source>
        <dbReference type="ARBA" id="ARBA00022679"/>
    </source>
</evidence>
<dbReference type="EC" id="2.7.11.1" evidence="2"/>
<feature type="domain" description="Protein kinase" evidence="15">
    <location>
        <begin position="134"/>
        <end position="426"/>
    </location>
</feature>
<keyword evidence="7 13" id="KW-0547">Nucleotide-binding</keyword>
<dbReference type="Pfam" id="PF07714">
    <property type="entry name" value="PK_Tyr_Ser-Thr"/>
    <property type="match status" value="1"/>
</dbReference>
<evidence type="ECO:0000259" key="15">
    <source>
        <dbReference type="PROSITE" id="PS50011"/>
    </source>
</evidence>
<keyword evidence="8 16" id="KW-0418">Kinase</keyword>